<gene>
    <name evidence="2" type="ORF">MBESOW_P4361</name>
</gene>
<dbReference type="InterPro" id="IPR010921">
    <property type="entry name" value="Trp_repressor/repl_initiator"/>
</dbReference>
<proteinExistence type="inferred from homology"/>
<reference evidence="2 3" key="1">
    <citation type="submission" date="2014-12" db="EMBL/GenBank/DDBJ databases">
        <title>Whole genome sequencing of Sphingobium xenophagum OW59.</title>
        <authorList>
            <person name="Ohta Y."/>
            <person name="Nishi S."/>
            <person name="Hatada Y."/>
        </authorList>
    </citation>
    <scope>NUCLEOTIDE SEQUENCE [LARGE SCALE GENOMIC DNA]</scope>
    <source>
        <strain evidence="2 3">OW59</strain>
    </source>
</reference>
<organism evidence="2 3">
    <name type="scientific">Sphingobium xenophagum</name>
    <dbReference type="NCBI Taxonomy" id="121428"/>
    <lineage>
        <taxon>Bacteria</taxon>
        <taxon>Pseudomonadati</taxon>
        <taxon>Pseudomonadota</taxon>
        <taxon>Alphaproteobacteria</taxon>
        <taxon>Sphingomonadales</taxon>
        <taxon>Sphingomonadaceae</taxon>
        <taxon>Sphingobium</taxon>
    </lineage>
</organism>
<sequence length="125" mass="14448">MTGIEVLGVERRRRWPDAVKLSILAEVDTNGWTLSDVAQRHDVTRQHLYQWRRELRAKGLWPEQASQEFVAVELLPACRDGEPFDIRESASPQITVVLRNGRELRCRETIEDTALSRLLRLLEAS</sequence>
<evidence type="ECO:0000256" key="1">
    <source>
        <dbReference type="ARBA" id="ARBA00009964"/>
    </source>
</evidence>
<dbReference type="InterPro" id="IPR036388">
    <property type="entry name" value="WH-like_DNA-bd_sf"/>
</dbReference>
<dbReference type="Pfam" id="PF01527">
    <property type="entry name" value="HTH_Tnp_1"/>
    <property type="match status" value="1"/>
</dbReference>
<accession>A0A401J6E5</accession>
<dbReference type="Gene3D" id="1.10.10.10">
    <property type="entry name" value="Winged helix-like DNA-binding domain superfamily/Winged helix DNA-binding domain"/>
    <property type="match status" value="1"/>
</dbReference>
<comment type="caution">
    <text evidence="2">The sequence shown here is derived from an EMBL/GenBank/DDBJ whole genome shotgun (WGS) entry which is preliminary data.</text>
</comment>
<dbReference type="NCBIfam" id="NF047595">
    <property type="entry name" value="IS66_ISRel24_TnpA"/>
    <property type="match status" value="1"/>
</dbReference>
<keyword evidence="3" id="KW-1185">Reference proteome</keyword>
<dbReference type="PANTHER" id="PTHR37936">
    <property type="entry name" value="TRANSPOSASE INSC FOR INSERTION ELEMENT IS2A-RELATED"/>
    <property type="match status" value="1"/>
</dbReference>
<evidence type="ECO:0000313" key="2">
    <source>
        <dbReference type="EMBL" id="GBH32221.1"/>
    </source>
</evidence>
<dbReference type="Proteomes" id="UP000290975">
    <property type="component" value="Unassembled WGS sequence"/>
</dbReference>
<dbReference type="InterPro" id="IPR002514">
    <property type="entry name" value="Transposase_8"/>
</dbReference>
<protein>
    <submittedName>
        <fullName evidence="2">Transposase</fullName>
    </submittedName>
</protein>
<evidence type="ECO:0000313" key="3">
    <source>
        <dbReference type="Proteomes" id="UP000290975"/>
    </source>
</evidence>
<dbReference type="EMBL" id="BBQY01000032">
    <property type="protein sequence ID" value="GBH32221.1"/>
    <property type="molecule type" value="Genomic_DNA"/>
</dbReference>
<dbReference type="RefSeq" id="WP_165418795.1">
    <property type="nucleotide sequence ID" value="NZ_BBQY01000032.1"/>
</dbReference>
<comment type="similarity">
    <text evidence="1">Belongs to the transposase 8 family.</text>
</comment>
<dbReference type="SUPFAM" id="SSF48295">
    <property type="entry name" value="TrpR-like"/>
    <property type="match status" value="1"/>
</dbReference>
<name>A0A401J6E5_SPHXE</name>
<dbReference type="GO" id="GO:0006313">
    <property type="term" value="P:DNA transposition"/>
    <property type="evidence" value="ECO:0007669"/>
    <property type="project" value="InterPro"/>
</dbReference>
<dbReference type="GO" id="GO:0004803">
    <property type="term" value="F:transposase activity"/>
    <property type="evidence" value="ECO:0007669"/>
    <property type="project" value="InterPro"/>
</dbReference>
<dbReference type="AlphaFoldDB" id="A0A401J6E5"/>
<dbReference type="PANTHER" id="PTHR37936:SF3">
    <property type="entry name" value="TRANSPOSASE INSC FOR INSERTION ELEMENT IS2A-RELATED"/>
    <property type="match status" value="1"/>
</dbReference>
<dbReference type="GO" id="GO:0043565">
    <property type="term" value="F:sequence-specific DNA binding"/>
    <property type="evidence" value="ECO:0007669"/>
    <property type="project" value="InterPro"/>
</dbReference>